<dbReference type="SUPFAM" id="SSF57850">
    <property type="entry name" value="RING/U-box"/>
    <property type="match status" value="1"/>
</dbReference>
<protein>
    <submittedName>
        <fullName evidence="8">RING-Gid-type domain-containing protein</fullName>
    </submittedName>
</protein>
<dbReference type="CTD" id="180548"/>
<dbReference type="HOGENOM" id="CLU_020227_3_1_1"/>
<dbReference type="GO" id="GO:0061630">
    <property type="term" value="F:ubiquitin protein ligase activity"/>
    <property type="evidence" value="ECO:0007669"/>
    <property type="project" value="InterPro"/>
</dbReference>
<dbReference type="RefSeq" id="NP_508444.1">
    <property type="nucleotide sequence ID" value="NM_076043.7"/>
</dbReference>
<evidence type="ECO:0000256" key="5">
    <source>
        <dbReference type="ARBA" id="ARBA00022833"/>
    </source>
</evidence>
<dbReference type="GO" id="GO:0005737">
    <property type="term" value="C:cytoplasm"/>
    <property type="evidence" value="ECO:0000318"/>
    <property type="project" value="GO_Central"/>
</dbReference>
<dbReference type="Gene3D" id="3.30.40.10">
    <property type="entry name" value="Zinc/RING finger domain, C3HC4 (zinc finger)"/>
    <property type="match status" value="1"/>
</dbReference>
<accession>Q22302</accession>
<keyword evidence="4 6" id="KW-0863">Zinc-finger</keyword>
<dbReference type="PANTHER" id="PTHR12170">
    <property type="entry name" value="MACROPHAGE ERYTHROBLAST ATTACHER-RELATED"/>
    <property type="match status" value="1"/>
</dbReference>
<dbReference type="GeneID" id="180548"/>
<dbReference type="Proteomes" id="UP000001940">
    <property type="component" value="Chromosome X"/>
</dbReference>
<dbReference type="InterPro" id="IPR045098">
    <property type="entry name" value="Fyv10_fam"/>
</dbReference>
<organism evidence="8 9">
    <name type="scientific">Caenorhabditis elegans</name>
    <dbReference type="NCBI Taxonomy" id="6239"/>
    <lineage>
        <taxon>Eukaryota</taxon>
        <taxon>Metazoa</taxon>
        <taxon>Ecdysozoa</taxon>
        <taxon>Nematoda</taxon>
        <taxon>Chromadorea</taxon>
        <taxon>Rhabditida</taxon>
        <taxon>Rhabditina</taxon>
        <taxon>Rhabditomorpha</taxon>
        <taxon>Rhabditoidea</taxon>
        <taxon>Rhabditidae</taxon>
        <taxon>Peloderinae</taxon>
        <taxon>Caenorhabditis</taxon>
    </lineage>
</organism>
<dbReference type="PROSITE" id="PS51867">
    <property type="entry name" value="ZF_RING_GID"/>
    <property type="match status" value="1"/>
</dbReference>
<dbReference type="UCSC" id="T07D1.2.1">
    <property type="organism name" value="c. elegans"/>
</dbReference>
<evidence type="ECO:0000256" key="2">
    <source>
        <dbReference type="ARBA" id="ARBA00022490"/>
    </source>
</evidence>
<dbReference type="OMA" id="YEAPLKN"/>
<dbReference type="GO" id="GO:0043161">
    <property type="term" value="P:proteasome-mediated ubiquitin-dependent protein catabolic process"/>
    <property type="evidence" value="ECO:0000318"/>
    <property type="project" value="GO_Central"/>
</dbReference>
<dbReference type="InterPro" id="IPR044063">
    <property type="entry name" value="ZF_RING_GID"/>
</dbReference>
<dbReference type="Bgee" id="WBGene00020301">
    <property type="expression patterns" value="Expressed in pharyngeal muscle cell (C elegans) and 3 other cell types or tissues"/>
</dbReference>
<dbReference type="PANTHER" id="PTHR12170:SF3">
    <property type="entry name" value="GH10162P"/>
    <property type="match status" value="1"/>
</dbReference>
<name>Q22302_CAEEL</name>
<evidence type="ECO:0000313" key="9">
    <source>
        <dbReference type="Proteomes" id="UP000001940"/>
    </source>
</evidence>
<keyword evidence="3" id="KW-0479">Metal-binding</keyword>
<dbReference type="FunFam" id="3.30.40.10:FF:000143">
    <property type="entry name" value="Regulator of gluconeogenesis Rmd5"/>
    <property type="match status" value="1"/>
</dbReference>
<dbReference type="PaxDb" id="6239-T07D1.2.1"/>
<dbReference type="PhylomeDB" id="Q22302"/>
<sequence>MKRLRFDDEQGSSWLSMRRMFNCRQEEKVNAIRACAGEIRFNACEYLINWSKNLEMVENSLINMRTKLFLNYNLEEVSITGQILMETAAERAAKVAKEAASHHKLMHLHISKMGRLIDKQVDRHFITPFRGTFDLNDSKLSRQLTIAMIYDFSMCNGLTDTGVALKKMSDVDEKYSITEPDTLQQIVSDLREGDIESSLDYLEAAQPEEDGNIRTYLHTQLITDNIELGSNNYDKAVKDLRRFKSPFVDDRQKFKHLVGALLVGKPSMIDIRYKYLFDFTNREILTLKMASFFIPYEAPLKNLMRFGMHAMIQLGDLFPVGFAPAAIDDNELPIEIGFHATHSSFTCPILKEQCDAENPPMRLICGHVISKDAINRLTTSIRQQRNSSRLSKFKCPYCPREQLLENTRQVDFLKWCESDYTDEEVQLFQFFN</sequence>
<evidence type="ECO:0000256" key="3">
    <source>
        <dbReference type="ARBA" id="ARBA00022723"/>
    </source>
</evidence>
<feature type="domain" description="RING-Gid-type" evidence="7">
    <location>
        <begin position="347"/>
        <end position="398"/>
    </location>
</feature>
<comment type="subcellular location">
    <subcellularLocation>
        <location evidence="1">Cytoplasm</location>
    </subcellularLocation>
</comment>
<evidence type="ECO:0000256" key="1">
    <source>
        <dbReference type="ARBA" id="ARBA00004496"/>
    </source>
</evidence>
<dbReference type="AlphaFoldDB" id="Q22302"/>
<proteinExistence type="predicted"/>
<keyword evidence="2" id="KW-0963">Cytoplasm</keyword>
<dbReference type="GO" id="GO:0008270">
    <property type="term" value="F:zinc ion binding"/>
    <property type="evidence" value="ECO:0007669"/>
    <property type="project" value="UniProtKB-KW"/>
</dbReference>
<dbReference type="Pfam" id="PF13445">
    <property type="entry name" value="zf-RING_UBOX"/>
    <property type="match status" value="1"/>
</dbReference>
<dbReference type="EMBL" id="BX284606">
    <property type="protein sequence ID" value="CCD67192.1"/>
    <property type="molecule type" value="Genomic_DNA"/>
</dbReference>
<dbReference type="GO" id="GO:0034657">
    <property type="term" value="C:GID complex"/>
    <property type="evidence" value="ECO:0000318"/>
    <property type="project" value="GO_Central"/>
</dbReference>
<dbReference type="AGR" id="WB:WBGene00020301"/>
<keyword evidence="5" id="KW-0862">Zinc</keyword>
<evidence type="ECO:0000313" key="10">
    <source>
        <dbReference type="WormBase" id="T07D1.2a"/>
    </source>
</evidence>
<evidence type="ECO:0000256" key="6">
    <source>
        <dbReference type="PROSITE-ProRule" id="PRU01215"/>
    </source>
</evidence>
<dbReference type="eggNOG" id="KOG2817">
    <property type="taxonomic scope" value="Eukaryota"/>
</dbReference>
<dbReference type="GO" id="GO:0005634">
    <property type="term" value="C:nucleus"/>
    <property type="evidence" value="ECO:0000318"/>
    <property type="project" value="GO_Central"/>
</dbReference>
<dbReference type="InterPro" id="IPR027370">
    <property type="entry name" value="Znf-RING_euk"/>
</dbReference>
<dbReference type="OrthoDB" id="1933281at2759"/>
<feature type="zinc finger region" description="RING-Gid-type" evidence="6">
    <location>
        <begin position="347"/>
        <end position="398"/>
    </location>
</feature>
<dbReference type="PeptideAtlas" id="Q22302"/>
<reference evidence="8 9" key="1">
    <citation type="journal article" date="1998" name="Science">
        <title>Genome sequence of the nematode C. elegans: a platform for investigating biology.</title>
        <authorList>
            <consortium name="The C. elegans sequencing consortium"/>
            <person name="Sulson J.E."/>
            <person name="Waterston R."/>
        </authorList>
    </citation>
    <scope>NUCLEOTIDE SEQUENCE [LARGE SCALE GENOMIC DNA]</scope>
    <source>
        <strain evidence="8 9">Bristol N2</strain>
    </source>
</reference>
<dbReference type="InParanoid" id="Q22302"/>
<dbReference type="PIR" id="T16823">
    <property type="entry name" value="T16823"/>
</dbReference>
<dbReference type="FunCoup" id="Q22302">
    <property type="interactions" value="2529"/>
</dbReference>
<dbReference type="InterPro" id="IPR037683">
    <property type="entry name" value="Rmd5_dRing"/>
</dbReference>
<dbReference type="CDD" id="cd16652">
    <property type="entry name" value="dRING_Rmd5p-like"/>
    <property type="match status" value="1"/>
</dbReference>
<evidence type="ECO:0000313" key="8">
    <source>
        <dbReference type="EMBL" id="CCD67192.1"/>
    </source>
</evidence>
<dbReference type="InterPro" id="IPR013083">
    <property type="entry name" value="Znf_RING/FYVE/PHD"/>
</dbReference>
<keyword evidence="9" id="KW-1185">Reference proteome</keyword>
<dbReference type="SMR" id="Q22302"/>
<evidence type="ECO:0000259" key="7">
    <source>
        <dbReference type="PROSITE" id="PS51867"/>
    </source>
</evidence>
<dbReference type="STRING" id="6239.T07D1.2.1"/>
<dbReference type="WormBase" id="T07D1.2a">
    <property type="protein sequence ID" value="CE29467"/>
    <property type="gene ID" value="WBGene00020301"/>
    <property type="gene designation" value="gid-2"/>
</dbReference>
<gene>
    <name evidence="8 10" type="primary">gid-2</name>
    <name evidence="8" type="ORF">CELE_T07D1.2</name>
    <name evidence="10" type="ORF">T07D1.2</name>
</gene>
<evidence type="ECO:0000256" key="4">
    <source>
        <dbReference type="ARBA" id="ARBA00022771"/>
    </source>
</evidence>